<keyword evidence="2" id="KW-1185">Reference proteome</keyword>
<protein>
    <submittedName>
        <fullName evidence="1">Uncharacterized protein</fullName>
    </submittedName>
</protein>
<dbReference type="Proteomes" id="UP000015105">
    <property type="component" value="Chromosome 6D"/>
</dbReference>
<accession>A0A453MUM3</accession>
<reference evidence="2" key="2">
    <citation type="journal article" date="2017" name="Nat. Plants">
        <title>The Aegilops tauschii genome reveals multiple impacts of transposons.</title>
        <authorList>
            <person name="Zhao G."/>
            <person name="Zou C."/>
            <person name="Li K."/>
            <person name="Wang K."/>
            <person name="Li T."/>
            <person name="Gao L."/>
            <person name="Zhang X."/>
            <person name="Wang H."/>
            <person name="Yang Z."/>
            <person name="Liu X."/>
            <person name="Jiang W."/>
            <person name="Mao L."/>
            <person name="Kong X."/>
            <person name="Jiao Y."/>
            <person name="Jia J."/>
        </authorList>
    </citation>
    <scope>NUCLEOTIDE SEQUENCE [LARGE SCALE GENOMIC DNA]</scope>
    <source>
        <strain evidence="2">cv. AL8/78</strain>
    </source>
</reference>
<organism evidence="1 2">
    <name type="scientific">Aegilops tauschii subsp. strangulata</name>
    <name type="common">Goatgrass</name>
    <dbReference type="NCBI Taxonomy" id="200361"/>
    <lineage>
        <taxon>Eukaryota</taxon>
        <taxon>Viridiplantae</taxon>
        <taxon>Streptophyta</taxon>
        <taxon>Embryophyta</taxon>
        <taxon>Tracheophyta</taxon>
        <taxon>Spermatophyta</taxon>
        <taxon>Magnoliopsida</taxon>
        <taxon>Liliopsida</taxon>
        <taxon>Poales</taxon>
        <taxon>Poaceae</taxon>
        <taxon>BOP clade</taxon>
        <taxon>Pooideae</taxon>
        <taxon>Triticodae</taxon>
        <taxon>Triticeae</taxon>
        <taxon>Triticinae</taxon>
        <taxon>Aegilops</taxon>
    </lineage>
</organism>
<reference evidence="1" key="5">
    <citation type="journal article" date="2021" name="G3 (Bethesda)">
        <title>Aegilops tauschii genome assembly Aet v5.0 features greater sequence contiguity and improved annotation.</title>
        <authorList>
            <person name="Wang L."/>
            <person name="Zhu T."/>
            <person name="Rodriguez J.C."/>
            <person name="Deal K.R."/>
            <person name="Dubcovsky J."/>
            <person name="McGuire P.E."/>
            <person name="Lux T."/>
            <person name="Spannagl M."/>
            <person name="Mayer K.F.X."/>
            <person name="Baldrich P."/>
            <person name="Meyers B.C."/>
            <person name="Huo N."/>
            <person name="Gu Y.Q."/>
            <person name="Zhou H."/>
            <person name="Devos K.M."/>
            <person name="Bennetzen J.L."/>
            <person name="Unver T."/>
            <person name="Budak H."/>
            <person name="Gulick P.J."/>
            <person name="Galiba G."/>
            <person name="Kalapos B."/>
            <person name="Nelson D.R."/>
            <person name="Li P."/>
            <person name="You F.M."/>
            <person name="Luo M.C."/>
            <person name="Dvorak J."/>
        </authorList>
    </citation>
    <scope>NUCLEOTIDE SEQUENCE [LARGE SCALE GENOMIC DNA]</scope>
    <source>
        <strain evidence="1">cv. AL8/78</strain>
    </source>
</reference>
<evidence type="ECO:0000313" key="2">
    <source>
        <dbReference type="Proteomes" id="UP000015105"/>
    </source>
</evidence>
<sequence>MQVHNVVHMVPIDQPNSALEMARRFTQGKLREAVPEEEQLTITFYATM</sequence>
<dbReference type="EnsemblPlants" id="AET6Gv20088800.1">
    <property type="protein sequence ID" value="AET6Gv20088800.1"/>
    <property type="gene ID" value="AET6Gv20088800"/>
</dbReference>
<name>A0A453MUM3_AEGTS</name>
<dbReference type="Gramene" id="AET6Gv20088800.1">
    <property type="protein sequence ID" value="AET6Gv20088800.1"/>
    <property type="gene ID" value="AET6Gv20088800"/>
</dbReference>
<reference evidence="1" key="4">
    <citation type="submission" date="2019-03" db="UniProtKB">
        <authorList>
            <consortium name="EnsemblPlants"/>
        </authorList>
    </citation>
    <scope>IDENTIFICATION</scope>
</reference>
<dbReference type="AlphaFoldDB" id="A0A453MUM3"/>
<dbReference type="STRING" id="200361.A0A453MUM3"/>
<reference evidence="2" key="1">
    <citation type="journal article" date="2014" name="Science">
        <title>Ancient hybridizations among the ancestral genomes of bread wheat.</title>
        <authorList>
            <consortium name="International Wheat Genome Sequencing Consortium,"/>
            <person name="Marcussen T."/>
            <person name="Sandve S.R."/>
            <person name="Heier L."/>
            <person name="Spannagl M."/>
            <person name="Pfeifer M."/>
            <person name="Jakobsen K.S."/>
            <person name="Wulff B.B."/>
            <person name="Steuernagel B."/>
            <person name="Mayer K.F."/>
            <person name="Olsen O.A."/>
        </authorList>
    </citation>
    <scope>NUCLEOTIDE SEQUENCE [LARGE SCALE GENOMIC DNA]</scope>
    <source>
        <strain evidence="2">cv. AL8/78</strain>
    </source>
</reference>
<proteinExistence type="predicted"/>
<reference evidence="1" key="3">
    <citation type="journal article" date="2017" name="Nature">
        <title>Genome sequence of the progenitor of the wheat D genome Aegilops tauschii.</title>
        <authorList>
            <person name="Luo M.C."/>
            <person name="Gu Y.Q."/>
            <person name="Puiu D."/>
            <person name="Wang H."/>
            <person name="Twardziok S.O."/>
            <person name="Deal K.R."/>
            <person name="Huo N."/>
            <person name="Zhu T."/>
            <person name="Wang L."/>
            <person name="Wang Y."/>
            <person name="McGuire P.E."/>
            <person name="Liu S."/>
            <person name="Long H."/>
            <person name="Ramasamy R.K."/>
            <person name="Rodriguez J.C."/>
            <person name="Van S.L."/>
            <person name="Yuan L."/>
            <person name="Wang Z."/>
            <person name="Xia Z."/>
            <person name="Xiao L."/>
            <person name="Anderson O.D."/>
            <person name="Ouyang S."/>
            <person name="Liang Y."/>
            <person name="Zimin A.V."/>
            <person name="Pertea G."/>
            <person name="Qi P."/>
            <person name="Bennetzen J.L."/>
            <person name="Dai X."/>
            <person name="Dawson M.W."/>
            <person name="Muller H.G."/>
            <person name="Kugler K."/>
            <person name="Rivarola-Duarte L."/>
            <person name="Spannagl M."/>
            <person name="Mayer K.F.X."/>
            <person name="Lu F.H."/>
            <person name="Bevan M.W."/>
            <person name="Leroy P."/>
            <person name="Li P."/>
            <person name="You F.M."/>
            <person name="Sun Q."/>
            <person name="Liu Z."/>
            <person name="Lyons E."/>
            <person name="Wicker T."/>
            <person name="Salzberg S.L."/>
            <person name="Devos K.M."/>
            <person name="Dvorak J."/>
        </authorList>
    </citation>
    <scope>NUCLEOTIDE SEQUENCE [LARGE SCALE GENOMIC DNA]</scope>
    <source>
        <strain evidence="1">cv. AL8/78</strain>
    </source>
</reference>
<evidence type="ECO:0000313" key="1">
    <source>
        <dbReference type="EnsemblPlants" id="AET6Gv20088800.1"/>
    </source>
</evidence>